<keyword evidence="2" id="KW-1185">Reference proteome</keyword>
<comment type="caution">
    <text evidence="1">The sequence shown here is derived from an EMBL/GenBank/DDBJ whole genome shotgun (WGS) entry which is preliminary data.</text>
</comment>
<evidence type="ECO:0000313" key="2">
    <source>
        <dbReference type="Proteomes" id="UP001597186"/>
    </source>
</evidence>
<accession>A0ABW4ECS4</accession>
<proteinExistence type="predicted"/>
<name>A0ABW4ECS4_9RHOB</name>
<gene>
    <name evidence="1" type="ORF">ACFTOW_06955</name>
</gene>
<dbReference type="EMBL" id="JBHUDD010000045">
    <property type="protein sequence ID" value="MFD1509137.1"/>
    <property type="molecule type" value="Genomic_DNA"/>
</dbReference>
<protein>
    <submittedName>
        <fullName evidence="1">Uncharacterized protein</fullName>
    </submittedName>
</protein>
<reference evidence="2" key="1">
    <citation type="journal article" date="2019" name="Int. J. Syst. Evol. Microbiol.">
        <title>The Global Catalogue of Microorganisms (GCM) 10K type strain sequencing project: providing services to taxonomists for standard genome sequencing and annotation.</title>
        <authorList>
            <consortium name="The Broad Institute Genomics Platform"/>
            <consortium name="The Broad Institute Genome Sequencing Center for Infectious Disease"/>
            <person name="Wu L."/>
            <person name="Ma J."/>
        </authorList>
    </citation>
    <scope>NUCLEOTIDE SEQUENCE [LARGE SCALE GENOMIC DNA]</scope>
    <source>
        <strain evidence="2">CGMCC 1.12477</strain>
    </source>
</reference>
<dbReference type="Proteomes" id="UP001597186">
    <property type="component" value="Unassembled WGS sequence"/>
</dbReference>
<evidence type="ECO:0000313" key="1">
    <source>
        <dbReference type="EMBL" id="MFD1509137.1"/>
    </source>
</evidence>
<sequence length="94" mass="10816">MSTRAQIAIQIGPDQWAHVYCHYDGYPSHMLPALAPWTPEDILVAREIRYLRADGIEAFIPSRDPVILPQPTRQFCHLYLWLGGMWVEVNPDAE</sequence>
<organism evidence="1 2">
    <name type="scientific">Lacimonas salitolerans</name>
    <dbReference type="NCBI Taxonomy" id="1323750"/>
    <lineage>
        <taxon>Bacteria</taxon>
        <taxon>Pseudomonadati</taxon>
        <taxon>Pseudomonadota</taxon>
        <taxon>Alphaproteobacteria</taxon>
        <taxon>Rhodobacterales</taxon>
        <taxon>Paracoccaceae</taxon>
        <taxon>Lacimonas</taxon>
    </lineage>
</organism>
<dbReference type="RefSeq" id="WP_379914340.1">
    <property type="nucleotide sequence ID" value="NZ_JBHUDD010000045.1"/>
</dbReference>